<evidence type="ECO:0000313" key="1">
    <source>
        <dbReference type="EMBL" id="KOG00160.1"/>
    </source>
</evidence>
<organism evidence="1">
    <name type="scientific">Octopus bimaculoides</name>
    <name type="common">California two-spotted octopus</name>
    <dbReference type="NCBI Taxonomy" id="37653"/>
    <lineage>
        <taxon>Eukaryota</taxon>
        <taxon>Metazoa</taxon>
        <taxon>Spiralia</taxon>
        <taxon>Lophotrochozoa</taxon>
        <taxon>Mollusca</taxon>
        <taxon>Cephalopoda</taxon>
        <taxon>Coleoidea</taxon>
        <taxon>Octopodiformes</taxon>
        <taxon>Octopoda</taxon>
        <taxon>Incirrata</taxon>
        <taxon>Octopodidae</taxon>
        <taxon>Octopus</taxon>
    </lineage>
</organism>
<name>A0A0L8IFC4_OCTBM</name>
<reference evidence="1" key="1">
    <citation type="submission" date="2015-07" db="EMBL/GenBank/DDBJ databases">
        <title>MeaNS - Measles Nucleotide Surveillance Program.</title>
        <authorList>
            <person name="Tran T."/>
            <person name="Druce J."/>
        </authorList>
    </citation>
    <scope>NUCLEOTIDE SEQUENCE</scope>
    <source>
        <strain evidence="1">UCB-OBI-ISO-001</strain>
        <tissue evidence="1">Gonad</tissue>
    </source>
</reference>
<gene>
    <name evidence="1" type="ORF">OCBIM_22007696mg</name>
</gene>
<dbReference type="EMBL" id="KQ415846">
    <property type="protein sequence ID" value="KOG00160.1"/>
    <property type="molecule type" value="Genomic_DNA"/>
</dbReference>
<protein>
    <submittedName>
        <fullName evidence="1">Uncharacterized protein</fullName>
    </submittedName>
</protein>
<accession>A0A0L8IFC4</accession>
<sequence>MWPPDTNTAATAKSVAGKLKTGPANQLALRGRSNHTWLDTLYNVVLHHPGSY</sequence>
<dbReference type="AlphaFoldDB" id="A0A0L8IFC4"/>
<proteinExistence type="predicted"/>